<evidence type="ECO:0000313" key="2">
    <source>
        <dbReference type="EMBL" id="PRX51174.1"/>
    </source>
</evidence>
<dbReference type="OrthoDB" id="3555386at2"/>
<comment type="caution">
    <text evidence="2">The sequence shown here is derived from an EMBL/GenBank/DDBJ whole genome shotgun (WGS) entry which is preliminary data.</text>
</comment>
<sequence length="163" mass="17855">MTGDPGVDALIRQWAAEREQSAEDREIDRIASEWLADAPRPAPGIPGQRRRAGATGWAPVDAADPGYLAAMRERLPDAPEELLTAAAGWWQMIGDVSEAERWWDAGISPLDQRALDYRAAGLAPEDLAKRLGPLTVLEHLRRGSAPAWCVARLSRQQRREAAG</sequence>
<evidence type="ECO:0000256" key="1">
    <source>
        <dbReference type="SAM" id="MobiDB-lite"/>
    </source>
</evidence>
<dbReference type="AlphaFoldDB" id="A0A2T0M352"/>
<accession>A0A2T0M352</accession>
<dbReference type="EMBL" id="PVNH01000001">
    <property type="protein sequence ID" value="PRX51174.1"/>
    <property type="molecule type" value="Genomic_DNA"/>
</dbReference>
<gene>
    <name evidence="2" type="ORF">B0I33_101327</name>
</gene>
<dbReference type="Proteomes" id="UP000238362">
    <property type="component" value="Unassembled WGS sequence"/>
</dbReference>
<name>A0A2T0M352_9PSEU</name>
<dbReference type="RefSeq" id="WP_106176678.1">
    <property type="nucleotide sequence ID" value="NZ_PVNH01000001.1"/>
</dbReference>
<reference evidence="2 3" key="1">
    <citation type="submission" date="2018-03" db="EMBL/GenBank/DDBJ databases">
        <title>Genomic Encyclopedia of Type Strains, Phase III (KMG-III): the genomes of soil and plant-associated and newly described type strains.</title>
        <authorList>
            <person name="Whitman W."/>
        </authorList>
    </citation>
    <scope>NUCLEOTIDE SEQUENCE [LARGE SCALE GENOMIC DNA]</scope>
    <source>
        <strain evidence="2 3">CGMCC 4.7125</strain>
    </source>
</reference>
<protein>
    <submittedName>
        <fullName evidence="2">Uncharacterized protein</fullName>
    </submittedName>
</protein>
<proteinExistence type="predicted"/>
<keyword evidence="3" id="KW-1185">Reference proteome</keyword>
<evidence type="ECO:0000313" key="3">
    <source>
        <dbReference type="Proteomes" id="UP000238362"/>
    </source>
</evidence>
<organism evidence="2 3">
    <name type="scientific">Prauserella shujinwangii</name>
    <dbReference type="NCBI Taxonomy" id="1453103"/>
    <lineage>
        <taxon>Bacteria</taxon>
        <taxon>Bacillati</taxon>
        <taxon>Actinomycetota</taxon>
        <taxon>Actinomycetes</taxon>
        <taxon>Pseudonocardiales</taxon>
        <taxon>Pseudonocardiaceae</taxon>
        <taxon>Prauserella</taxon>
    </lineage>
</organism>
<feature type="region of interest" description="Disordered" evidence="1">
    <location>
        <begin position="33"/>
        <end position="57"/>
    </location>
</feature>